<dbReference type="AlphaFoldDB" id="B3RZ60"/>
<dbReference type="KEGG" id="tad:TRIADDRAFT_57338"/>
<evidence type="ECO:0000256" key="1">
    <source>
        <dbReference type="SAM" id="Phobius"/>
    </source>
</evidence>
<feature type="transmembrane region" description="Helical" evidence="1">
    <location>
        <begin position="12"/>
        <end position="33"/>
    </location>
</feature>
<protein>
    <submittedName>
        <fullName evidence="2">Uncharacterized protein</fullName>
    </submittedName>
</protein>
<evidence type="ECO:0000313" key="2">
    <source>
        <dbReference type="EMBL" id="EDV24146.1"/>
    </source>
</evidence>
<keyword evidence="1" id="KW-0472">Membrane</keyword>
<organism evidence="2 3">
    <name type="scientific">Trichoplax adhaerens</name>
    <name type="common">Trichoplax reptans</name>
    <dbReference type="NCBI Taxonomy" id="10228"/>
    <lineage>
        <taxon>Eukaryota</taxon>
        <taxon>Metazoa</taxon>
        <taxon>Placozoa</taxon>
        <taxon>Uniplacotomia</taxon>
        <taxon>Trichoplacea</taxon>
        <taxon>Trichoplacidae</taxon>
        <taxon>Trichoplax</taxon>
    </lineage>
</organism>
<dbReference type="InParanoid" id="B3RZ60"/>
<keyword evidence="1" id="KW-0812">Transmembrane</keyword>
<name>B3RZ60_TRIAD</name>
<keyword evidence="1" id="KW-1133">Transmembrane helix</keyword>
<dbReference type="GeneID" id="6754884"/>
<sequence>MSNELDIDAIIAKLLEAISLEMIVLSCLVYITVEMIKVKMIHLIDSKAFDDHNSKDNIFEESDTYVQEGWIMKRMRMYPTNANLDLIGERFTVKSGNVDHIYCQQIHKSILSHPIITVSVWQSTQYNNGNNHRCKDSYFTSLTVTRYCVKNDSSRELSISALVGNESILIEKQLDNKQSKLSTGFGLFS</sequence>
<dbReference type="RefSeq" id="XP_002113672.1">
    <property type="nucleotide sequence ID" value="XM_002113636.1"/>
</dbReference>
<evidence type="ECO:0000313" key="3">
    <source>
        <dbReference type="Proteomes" id="UP000009022"/>
    </source>
</evidence>
<gene>
    <name evidence="2" type="ORF">TRIADDRAFT_57338</name>
</gene>
<dbReference type="EMBL" id="DS985246">
    <property type="protein sequence ID" value="EDV24146.1"/>
    <property type="molecule type" value="Genomic_DNA"/>
</dbReference>
<proteinExistence type="predicted"/>
<dbReference type="CTD" id="6754884"/>
<reference evidence="2 3" key="1">
    <citation type="journal article" date="2008" name="Nature">
        <title>The Trichoplax genome and the nature of placozoans.</title>
        <authorList>
            <person name="Srivastava M."/>
            <person name="Begovic E."/>
            <person name="Chapman J."/>
            <person name="Putnam N.H."/>
            <person name="Hellsten U."/>
            <person name="Kawashima T."/>
            <person name="Kuo A."/>
            <person name="Mitros T."/>
            <person name="Salamov A."/>
            <person name="Carpenter M.L."/>
            <person name="Signorovitch A.Y."/>
            <person name="Moreno M.A."/>
            <person name="Kamm K."/>
            <person name="Grimwood J."/>
            <person name="Schmutz J."/>
            <person name="Shapiro H."/>
            <person name="Grigoriev I.V."/>
            <person name="Buss L.W."/>
            <person name="Schierwater B."/>
            <person name="Dellaporta S.L."/>
            <person name="Rokhsar D.S."/>
        </authorList>
    </citation>
    <scope>NUCLEOTIDE SEQUENCE [LARGE SCALE GENOMIC DNA]</scope>
    <source>
        <strain evidence="2 3">Grell-BS-1999</strain>
    </source>
</reference>
<dbReference type="HOGENOM" id="CLU_1436159_0_0_1"/>
<accession>B3RZ60</accession>
<keyword evidence="3" id="KW-1185">Reference proteome</keyword>
<dbReference type="Proteomes" id="UP000009022">
    <property type="component" value="Unassembled WGS sequence"/>
</dbReference>